<protein>
    <submittedName>
        <fullName evidence="1">Uncharacterized protein</fullName>
    </submittedName>
</protein>
<proteinExistence type="predicted"/>
<dbReference type="Proteomes" id="UP001056120">
    <property type="component" value="Linkage Group LG08"/>
</dbReference>
<name>A0ACB9IKB1_9ASTR</name>
<sequence length="181" mass="20895">MEAASLACFCPGVGVDTLLALSALGGLVRAVDYLKVYFILDCFPAWKPLKCFNCKELGHSTVNPQAQILGAEYNPKVLQSNSHIQFHIAGVSIHHHFRLRDSNMFLRQLHHFKILIHGLLDHNHHQFHITTQHHFQDRRLKVKNEGLTTPEVERRLKVNMKFDLFNFGLAKMEMKNWDCEI</sequence>
<dbReference type="EMBL" id="CM042025">
    <property type="protein sequence ID" value="KAI3808689.1"/>
    <property type="molecule type" value="Genomic_DNA"/>
</dbReference>
<accession>A0ACB9IKB1</accession>
<gene>
    <name evidence="1" type="ORF">L1987_24647</name>
</gene>
<comment type="caution">
    <text evidence="1">The sequence shown here is derived from an EMBL/GenBank/DDBJ whole genome shotgun (WGS) entry which is preliminary data.</text>
</comment>
<reference evidence="2" key="1">
    <citation type="journal article" date="2022" name="Mol. Ecol. Resour.">
        <title>The genomes of chicory, endive, great burdock and yacon provide insights into Asteraceae palaeo-polyploidization history and plant inulin production.</title>
        <authorList>
            <person name="Fan W."/>
            <person name="Wang S."/>
            <person name="Wang H."/>
            <person name="Wang A."/>
            <person name="Jiang F."/>
            <person name="Liu H."/>
            <person name="Zhao H."/>
            <person name="Xu D."/>
            <person name="Zhang Y."/>
        </authorList>
    </citation>
    <scope>NUCLEOTIDE SEQUENCE [LARGE SCALE GENOMIC DNA]</scope>
    <source>
        <strain evidence="2">cv. Yunnan</strain>
    </source>
</reference>
<reference evidence="1 2" key="2">
    <citation type="journal article" date="2022" name="Mol. Ecol. Resour.">
        <title>The genomes of chicory, endive, great burdock and yacon provide insights into Asteraceae paleo-polyploidization history and plant inulin production.</title>
        <authorList>
            <person name="Fan W."/>
            <person name="Wang S."/>
            <person name="Wang H."/>
            <person name="Wang A."/>
            <person name="Jiang F."/>
            <person name="Liu H."/>
            <person name="Zhao H."/>
            <person name="Xu D."/>
            <person name="Zhang Y."/>
        </authorList>
    </citation>
    <scope>NUCLEOTIDE SEQUENCE [LARGE SCALE GENOMIC DNA]</scope>
    <source>
        <strain evidence="2">cv. Yunnan</strain>
        <tissue evidence="1">Leaves</tissue>
    </source>
</reference>
<keyword evidence="2" id="KW-1185">Reference proteome</keyword>
<evidence type="ECO:0000313" key="2">
    <source>
        <dbReference type="Proteomes" id="UP001056120"/>
    </source>
</evidence>
<organism evidence="1 2">
    <name type="scientific">Smallanthus sonchifolius</name>
    <dbReference type="NCBI Taxonomy" id="185202"/>
    <lineage>
        <taxon>Eukaryota</taxon>
        <taxon>Viridiplantae</taxon>
        <taxon>Streptophyta</taxon>
        <taxon>Embryophyta</taxon>
        <taxon>Tracheophyta</taxon>
        <taxon>Spermatophyta</taxon>
        <taxon>Magnoliopsida</taxon>
        <taxon>eudicotyledons</taxon>
        <taxon>Gunneridae</taxon>
        <taxon>Pentapetalae</taxon>
        <taxon>asterids</taxon>
        <taxon>campanulids</taxon>
        <taxon>Asterales</taxon>
        <taxon>Asteraceae</taxon>
        <taxon>Asteroideae</taxon>
        <taxon>Heliantheae alliance</taxon>
        <taxon>Millerieae</taxon>
        <taxon>Smallanthus</taxon>
    </lineage>
</organism>
<evidence type="ECO:0000313" key="1">
    <source>
        <dbReference type="EMBL" id="KAI3808689.1"/>
    </source>
</evidence>